<sequence length="191" mass="21576">MTAWPATTEYAGSSAHLTELLAAIAAGQQDALAQLYHLTRTAVYGLSLSYLKNTHDAQDITQDVFVHVWDHAPQYRPTGSPMGWLLTVCRNLCLMRLRRTERHAVLSEAEWDAIPQQETGLTTEERTLLQHVLSRLGEEERRIVLLHAVTGLKHREIAALLELPLPTVLSKYHRAIRKMRADLEGDNAHDK</sequence>
<evidence type="ECO:0000256" key="1">
    <source>
        <dbReference type="ARBA" id="ARBA00010641"/>
    </source>
</evidence>
<dbReference type="InterPro" id="IPR007627">
    <property type="entry name" value="RNA_pol_sigma70_r2"/>
</dbReference>
<dbReference type="InterPro" id="IPR039425">
    <property type="entry name" value="RNA_pol_sigma-70-like"/>
</dbReference>
<dbReference type="AlphaFoldDB" id="A0A810Q0W7"/>
<dbReference type="InterPro" id="IPR013324">
    <property type="entry name" value="RNA_pol_sigma_r3/r4-like"/>
</dbReference>
<dbReference type="Pfam" id="PF04542">
    <property type="entry name" value="Sigma70_r2"/>
    <property type="match status" value="1"/>
</dbReference>
<evidence type="ECO:0000313" key="8">
    <source>
        <dbReference type="Proteomes" id="UP000681035"/>
    </source>
</evidence>
<protein>
    <submittedName>
        <fullName evidence="7">RNA polymerase sigma factor</fullName>
    </submittedName>
</protein>
<dbReference type="PANTHER" id="PTHR43133">
    <property type="entry name" value="RNA POLYMERASE ECF-TYPE SIGMA FACTO"/>
    <property type="match status" value="1"/>
</dbReference>
<dbReference type="RefSeq" id="WP_021858813.1">
    <property type="nucleotide sequence ID" value="NZ_AP023418.1"/>
</dbReference>
<dbReference type="InterPro" id="IPR013249">
    <property type="entry name" value="RNA_pol_sigma70_r4_t2"/>
</dbReference>
<keyword evidence="4" id="KW-0804">Transcription</keyword>
<evidence type="ECO:0000256" key="3">
    <source>
        <dbReference type="ARBA" id="ARBA00023082"/>
    </source>
</evidence>
<keyword evidence="2" id="KW-0805">Transcription regulation</keyword>
<name>A0A810Q0W7_9FIRM</name>
<reference evidence="7" key="1">
    <citation type="submission" date="2020-09" db="EMBL/GenBank/DDBJ databases">
        <title>New species isolated from human feces.</title>
        <authorList>
            <person name="Kitahara M."/>
            <person name="Shigeno Y."/>
            <person name="Shime M."/>
            <person name="Matsumoto Y."/>
            <person name="Nakamura S."/>
            <person name="Motooka D."/>
            <person name="Fukuoka S."/>
            <person name="Nishikawa H."/>
            <person name="Benno Y."/>
        </authorList>
    </citation>
    <scope>NUCLEOTIDE SEQUENCE</scope>
    <source>
        <strain evidence="7">MM50</strain>
    </source>
</reference>
<dbReference type="InterPro" id="IPR014284">
    <property type="entry name" value="RNA_pol_sigma-70_dom"/>
</dbReference>
<proteinExistence type="inferred from homology"/>
<dbReference type="KEGG" id="vcop:MM50RIKEN_17420"/>
<dbReference type="GO" id="GO:0016987">
    <property type="term" value="F:sigma factor activity"/>
    <property type="evidence" value="ECO:0007669"/>
    <property type="project" value="UniProtKB-KW"/>
</dbReference>
<dbReference type="EMBL" id="AP023418">
    <property type="protein sequence ID" value="BCK81979.1"/>
    <property type="molecule type" value="Genomic_DNA"/>
</dbReference>
<dbReference type="Pfam" id="PF08281">
    <property type="entry name" value="Sigma70_r4_2"/>
    <property type="match status" value="1"/>
</dbReference>
<dbReference type="SUPFAM" id="SSF88659">
    <property type="entry name" value="Sigma3 and sigma4 domains of RNA polymerase sigma factors"/>
    <property type="match status" value="1"/>
</dbReference>
<comment type="similarity">
    <text evidence="1">Belongs to the sigma-70 factor family. ECF subfamily.</text>
</comment>
<evidence type="ECO:0000256" key="2">
    <source>
        <dbReference type="ARBA" id="ARBA00023015"/>
    </source>
</evidence>
<dbReference type="Gene3D" id="1.10.1740.10">
    <property type="match status" value="1"/>
</dbReference>
<dbReference type="InterPro" id="IPR036388">
    <property type="entry name" value="WH-like_DNA-bd_sf"/>
</dbReference>
<organism evidence="7 8">
    <name type="scientific">Vescimonas coprocola</name>
    <dbReference type="NCBI Taxonomy" id="2714355"/>
    <lineage>
        <taxon>Bacteria</taxon>
        <taxon>Bacillati</taxon>
        <taxon>Bacillota</taxon>
        <taxon>Clostridia</taxon>
        <taxon>Eubacteriales</taxon>
        <taxon>Oscillospiraceae</taxon>
        <taxon>Vescimonas</taxon>
    </lineage>
</organism>
<dbReference type="PANTHER" id="PTHR43133:SF62">
    <property type="entry name" value="RNA POLYMERASE SIGMA FACTOR SIGZ"/>
    <property type="match status" value="1"/>
</dbReference>
<evidence type="ECO:0000259" key="6">
    <source>
        <dbReference type="Pfam" id="PF08281"/>
    </source>
</evidence>
<dbReference type="Proteomes" id="UP000681035">
    <property type="component" value="Chromosome"/>
</dbReference>
<dbReference type="GO" id="GO:0006352">
    <property type="term" value="P:DNA-templated transcription initiation"/>
    <property type="evidence" value="ECO:0007669"/>
    <property type="project" value="InterPro"/>
</dbReference>
<dbReference type="GO" id="GO:0003677">
    <property type="term" value="F:DNA binding"/>
    <property type="evidence" value="ECO:0007669"/>
    <property type="project" value="InterPro"/>
</dbReference>
<evidence type="ECO:0000313" key="7">
    <source>
        <dbReference type="EMBL" id="BCK81979.1"/>
    </source>
</evidence>
<evidence type="ECO:0000256" key="4">
    <source>
        <dbReference type="ARBA" id="ARBA00023163"/>
    </source>
</evidence>
<dbReference type="CDD" id="cd06171">
    <property type="entry name" value="Sigma70_r4"/>
    <property type="match status" value="1"/>
</dbReference>
<keyword evidence="8" id="KW-1185">Reference proteome</keyword>
<dbReference type="Gene3D" id="1.10.10.10">
    <property type="entry name" value="Winged helix-like DNA-binding domain superfamily/Winged helix DNA-binding domain"/>
    <property type="match status" value="1"/>
</dbReference>
<keyword evidence="3" id="KW-0731">Sigma factor</keyword>
<feature type="domain" description="RNA polymerase sigma-70 region 2" evidence="5">
    <location>
        <begin position="35"/>
        <end position="102"/>
    </location>
</feature>
<dbReference type="SUPFAM" id="SSF88946">
    <property type="entry name" value="Sigma2 domain of RNA polymerase sigma factors"/>
    <property type="match status" value="1"/>
</dbReference>
<gene>
    <name evidence="7" type="ORF">MM50RIKEN_17420</name>
</gene>
<accession>A0A810Q0W7</accession>
<evidence type="ECO:0000259" key="5">
    <source>
        <dbReference type="Pfam" id="PF04542"/>
    </source>
</evidence>
<dbReference type="NCBIfam" id="TIGR02937">
    <property type="entry name" value="sigma70-ECF"/>
    <property type="match status" value="1"/>
</dbReference>
<feature type="domain" description="RNA polymerase sigma factor 70 region 4 type 2" evidence="6">
    <location>
        <begin position="128"/>
        <end position="179"/>
    </location>
</feature>
<dbReference type="InterPro" id="IPR013325">
    <property type="entry name" value="RNA_pol_sigma_r2"/>
</dbReference>